<evidence type="ECO:0000256" key="2">
    <source>
        <dbReference type="SAM" id="MobiDB-lite"/>
    </source>
</evidence>
<feature type="domain" description="C2 NT-type" evidence="3">
    <location>
        <begin position="22"/>
        <end position="156"/>
    </location>
</feature>
<feature type="coiled-coil region" evidence="1">
    <location>
        <begin position="406"/>
        <end position="531"/>
    </location>
</feature>
<dbReference type="InterPro" id="IPR019448">
    <property type="entry name" value="NT-C2"/>
</dbReference>
<organism evidence="4 5">
    <name type="scientific">Rhodosorus marinus</name>
    <dbReference type="NCBI Taxonomy" id="101924"/>
    <lineage>
        <taxon>Eukaryota</taxon>
        <taxon>Rhodophyta</taxon>
        <taxon>Stylonematophyceae</taxon>
        <taxon>Stylonematales</taxon>
        <taxon>Stylonemataceae</taxon>
        <taxon>Rhodosorus</taxon>
    </lineage>
</organism>
<gene>
    <name evidence="4" type="ORF">NDN08_006121</name>
</gene>
<protein>
    <recommendedName>
        <fullName evidence="3">C2 NT-type domain-containing protein</fullName>
    </recommendedName>
</protein>
<accession>A0AAV8UQE0</accession>
<reference evidence="4 5" key="1">
    <citation type="journal article" date="2023" name="Nat. Commun.">
        <title>Origin of minicircular mitochondrial genomes in red algae.</title>
        <authorList>
            <person name="Lee Y."/>
            <person name="Cho C.H."/>
            <person name="Lee Y.M."/>
            <person name="Park S.I."/>
            <person name="Yang J.H."/>
            <person name="West J.A."/>
            <person name="Bhattacharya D."/>
            <person name="Yoon H.S."/>
        </authorList>
    </citation>
    <scope>NUCLEOTIDE SEQUENCE [LARGE SCALE GENOMIC DNA]</scope>
    <source>
        <strain evidence="4 5">CCMP1338</strain>
        <tissue evidence="4">Whole cell</tissue>
    </source>
</reference>
<sequence>MRRAFNKNLSKASKGVSQVSNFGHASYIPCKVRFDFSNVRIEKLRTRAANVVLVWERRDKTIATEQQVVRSGNVTFSDGLHLECTLFKDPDSNDFQQKQAKFAVRVFSKEGKTIAKIHFNVAEYILVPSGSQDIKLSLSDGSILKGLVTTTLAKSGRSKPASRGGSSAGFSAFTSGSGGLSQAGDFDDLTNDVPAEDEFNDLNFDDDMLGMIPTKKPTPSKASGGPRPAENQRKKNVAHVSAPKVTSAAPARAPAVAGDPIPSTVAVSAASATASAFTPTGPPAVETVKAEQVASVPQTLQPAIALVPTVSAASSPVASGLAAKIPGRSAESVPKSGGSTSSTAVAQRKPLQAKVDEADTRNVFISSESEQEPESCVDFDSQSLYEKTEKVEDQLPDSTEAVFEDAARLSNASKDAQLKISSLRAELKDLEDQLDVRKRAEADREEARKEQLRTASSMAEEVEILSKANRELEISSEKLNKELAALENENKLAAAEEERLVANVEEYVNKNEEMRAQLDAVRSRIQRDAKEETLVNDLKAAKLQLAIKTMERDEAIMMLRTHRATLSNSG</sequence>
<evidence type="ECO:0000256" key="1">
    <source>
        <dbReference type="SAM" id="Coils"/>
    </source>
</evidence>
<dbReference type="Proteomes" id="UP001157974">
    <property type="component" value="Unassembled WGS sequence"/>
</dbReference>
<dbReference type="Pfam" id="PF10358">
    <property type="entry name" value="NT-C2"/>
    <property type="match status" value="1"/>
</dbReference>
<comment type="caution">
    <text evidence="4">The sequence shown here is derived from an EMBL/GenBank/DDBJ whole genome shotgun (WGS) entry which is preliminary data.</text>
</comment>
<evidence type="ECO:0000313" key="4">
    <source>
        <dbReference type="EMBL" id="KAJ8902801.1"/>
    </source>
</evidence>
<dbReference type="EMBL" id="JAMWBK010000008">
    <property type="protein sequence ID" value="KAJ8902801.1"/>
    <property type="molecule type" value="Genomic_DNA"/>
</dbReference>
<feature type="compositionally biased region" description="Acidic residues" evidence="2">
    <location>
        <begin position="185"/>
        <end position="208"/>
    </location>
</feature>
<dbReference type="PROSITE" id="PS51840">
    <property type="entry name" value="C2_NT"/>
    <property type="match status" value="1"/>
</dbReference>
<keyword evidence="5" id="KW-1185">Reference proteome</keyword>
<evidence type="ECO:0000313" key="5">
    <source>
        <dbReference type="Proteomes" id="UP001157974"/>
    </source>
</evidence>
<dbReference type="AlphaFoldDB" id="A0AAV8UQE0"/>
<feature type="region of interest" description="Disordered" evidence="2">
    <location>
        <begin position="328"/>
        <end position="352"/>
    </location>
</feature>
<evidence type="ECO:0000259" key="3">
    <source>
        <dbReference type="PROSITE" id="PS51840"/>
    </source>
</evidence>
<keyword evidence="1" id="KW-0175">Coiled coil</keyword>
<proteinExistence type="predicted"/>
<name>A0AAV8UQE0_9RHOD</name>
<feature type="region of interest" description="Disordered" evidence="2">
    <location>
        <begin position="183"/>
        <end position="255"/>
    </location>
</feature>